<proteinExistence type="predicted"/>
<protein>
    <submittedName>
        <fullName evidence="3">Transmembrane protein</fullName>
    </submittedName>
</protein>
<feature type="transmembrane region" description="Helical" evidence="1">
    <location>
        <begin position="20"/>
        <end position="43"/>
    </location>
</feature>
<evidence type="ECO:0000313" key="3">
    <source>
        <dbReference type="WBParaSite" id="PTRK_0001597900.1"/>
    </source>
</evidence>
<keyword evidence="1" id="KW-1133">Transmembrane helix</keyword>
<evidence type="ECO:0000256" key="1">
    <source>
        <dbReference type="SAM" id="Phobius"/>
    </source>
</evidence>
<keyword evidence="1" id="KW-0472">Membrane</keyword>
<sequence length="94" mass="10581">MTFYIFCPQTINKPTDRCRFALTIASGVILGVVTYYFLTSFFINDIDTKSAPKTSTPLDLSFNATLDTEYDEFRSELSNKNNKNPICSDGKCSL</sequence>
<name>A0A0N5A2W8_PARTI</name>
<dbReference type="Proteomes" id="UP000038045">
    <property type="component" value="Unplaced"/>
</dbReference>
<accession>A0A0N5A2W8</accession>
<keyword evidence="2" id="KW-1185">Reference proteome</keyword>
<organism evidence="2 3">
    <name type="scientific">Parastrongyloides trichosuri</name>
    <name type="common">Possum-specific nematode worm</name>
    <dbReference type="NCBI Taxonomy" id="131310"/>
    <lineage>
        <taxon>Eukaryota</taxon>
        <taxon>Metazoa</taxon>
        <taxon>Ecdysozoa</taxon>
        <taxon>Nematoda</taxon>
        <taxon>Chromadorea</taxon>
        <taxon>Rhabditida</taxon>
        <taxon>Tylenchina</taxon>
        <taxon>Panagrolaimomorpha</taxon>
        <taxon>Strongyloidoidea</taxon>
        <taxon>Strongyloididae</taxon>
        <taxon>Parastrongyloides</taxon>
    </lineage>
</organism>
<dbReference type="AlphaFoldDB" id="A0A0N5A2W8"/>
<keyword evidence="1" id="KW-0812">Transmembrane</keyword>
<dbReference type="WBParaSite" id="PTRK_0001597900.1">
    <property type="protein sequence ID" value="PTRK_0001597900.1"/>
    <property type="gene ID" value="PTRK_0001597900"/>
</dbReference>
<evidence type="ECO:0000313" key="2">
    <source>
        <dbReference type="Proteomes" id="UP000038045"/>
    </source>
</evidence>
<reference evidence="3" key="1">
    <citation type="submission" date="2017-02" db="UniProtKB">
        <authorList>
            <consortium name="WormBaseParasite"/>
        </authorList>
    </citation>
    <scope>IDENTIFICATION</scope>
</reference>